<dbReference type="KEGG" id="arac:E0W69_006725"/>
<dbReference type="Pfam" id="PF07642">
    <property type="entry name" value="BBP2"/>
    <property type="match status" value="1"/>
</dbReference>
<feature type="signal peptide" evidence="1">
    <location>
        <begin position="1"/>
        <end position="20"/>
    </location>
</feature>
<evidence type="ECO:0000313" key="3">
    <source>
        <dbReference type="Proteomes" id="UP000292424"/>
    </source>
</evidence>
<reference evidence="2 3" key="1">
    <citation type="submission" date="2019-09" db="EMBL/GenBank/DDBJ databases">
        <title>Complete genome sequence of Arachidicoccus sp. B3-10 isolated from apple orchard soil.</title>
        <authorList>
            <person name="Kim H.S."/>
            <person name="Han K.-I."/>
            <person name="Suh M.K."/>
            <person name="Lee K.C."/>
            <person name="Eom M.K."/>
            <person name="Kim J.-S."/>
            <person name="Kang S.W."/>
            <person name="Sin Y."/>
            <person name="Lee J.-S."/>
        </authorList>
    </citation>
    <scope>NUCLEOTIDE SEQUENCE [LARGE SCALE GENOMIC DNA]</scope>
    <source>
        <strain evidence="2 3">B3-10</strain>
    </source>
</reference>
<organism evidence="2 3">
    <name type="scientific">Rhizosphaericola mali</name>
    <dbReference type="NCBI Taxonomy" id="2545455"/>
    <lineage>
        <taxon>Bacteria</taxon>
        <taxon>Pseudomonadati</taxon>
        <taxon>Bacteroidota</taxon>
        <taxon>Chitinophagia</taxon>
        <taxon>Chitinophagales</taxon>
        <taxon>Chitinophagaceae</taxon>
        <taxon>Rhizosphaericola</taxon>
    </lineage>
</organism>
<feature type="chain" id="PRO_5024375746" evidence="1">
    <location>
        <begin position="21"/>
        <end position="458"/>
    </location>
</feature>
<dbReference type="AlphaFoldDB" id="A0A5P2FXZ8"/>
<gene>
    <name evidence="2" type="ORF">E0W69_006725</name>
</gene>
<name>A0A5P2FXZ8_9BACT</name>
<dbReference type="InterPro" id="IPR011486">
    <property type="entry name" value="BBP2"/>
</dbReference>
<dbReference type="EMBL" id="CP044016">
    <property type="protein sequence ID" value="QES88366.1"/>
    <property type="molecule type" value="Genomic_DNA"/>
</dbReference>
<evidence type="ECO:0000256" key="1">
    <source>
        <dbReference type="SAM" id="SignalP"/>
    </source>
</evidence>
<keyword evidence="1" id="KW-0732">Signal</keyword>
<evidence type="ECO:0000313" key="2">
    <source>
        <dbReference type="EMBL" id="QES88366.1"/>
    </source>
</evidence>
<accession>A0A5P2FXZ8</accession>
<dbReference type="OrthoDB" id="7486782at2"/>
<dbReference type="Proteomes" id="UP000292424">
    <property type="component" value="Chromosome"/>
</dbReference>
<protein>
    <submittedName>
        <fullName evidence="2">Outer membrane beta-barrel protein</fullName>
    </submittedName>
</protein>
<dbReference type="RefSeq" id="WP_131329254.1">
    <property type="nucleotide sequence ID" value="NZ_CP044016.1"/>
</dbReference>
<sequence length="458" mass="51909">MLKHFIAGAVCMGACIAVHAQSDSIHRTENYPTFDSSRVLPSPLPVPPFPSSDYPYGEPLVGMPEDAADGFLQKALGTANNKSRIKIYGWIDPSVTFGTSKKTNIPMSYAIQPNSLQLSQAVLRIEREPNTVQTDHFDWGFRLSNVYGMDYRYTVAKGWFSNNYFDKNRQYGYDPVEAYGMLYFPKIAKGTIVKIGRFISPVDIEAQLAVNNYLYTHSVMFSYDPYTFTGVQANFKLSKRVQLVAGIHGGSDMAAWDKSAQLNGQLLLRWVSENNNNSLWGGINSLGSGKYKNYHDNKQHIAITWSHRFDSTFHMMTEAYYQWQRDAYTGGSPSFGPIRYDAGGGPGAFIPGVSRQIGFVNYTQMLLSPKAFLSLRNDFFEDPQGEQTGVKTSYFSHTFGLNYFFTKWIQIRPEIRYDWNSTFSLIGEDYVKTKPYDANSSDPKGHQFTFSMDMIVRF</sequence>
<keyword evidence="3" id="KW-1185">Reference proteome</keyword>
<proteinExistence type="predicted"/>